<sequence length="119" mass="13724">MSLLQIVDFLGFMFILIAAFLISSKYVANPKVRIIVFNSYFIACFFLIAWGWMASGKLFTWFTLQQTVLMFINIRGIYIATKEIGGEKPPSINTMELCKSCKVINCNYNYCEDYQPKKS</sequence>
<reference evidence="2" key="1">
    <citation type="journal article" date="2015" name="Nature">
        <title>Complex archaea that bridge the gap between prokaryotes and eukaryotes.</title>
        <authorList>
            <person name="Spang A."/>
            <person name="Saw J.H."/>
            <person name="Jorgensen S.L."/>
            <person name="Zaremba-Niedzwiedzka K."/>
            <person name="Martijn J."/>
            <person name="Lind A.E."/>
            <person name="van Eijk R."/>
            <person name="Schleper C."/>
            <person name="Guy L."/>
            <person name="Ettema T.J."/>
        </authorList>
    </citation>
    <scope>NUCLEOTIDE SEQUENCE</scope>
</reference>
<name>A0A0F9RZU8_9ZZZZ</name>
<evidence type="ECO:0000313" key="2">
    <source>
        <dbReference type="EMBL" id="KKN22673.1"/>
    </source>
</evidence>
<dbReference type="EMBL" id="LAZR01003038">
    <property type="protein sequence ID" value="KKN22673.1"/>
    <property type="molecule type" value="Genomic_DNA"/>
</dbReference>
<dbReference type="AlphaFoldDB" id="A0A0F9RZU8"/>
<proteinExistence type="predicted"/>
<accession>A0A0F9RZU8</accession>
<protein>
    <submittedName>
        <fullName evidence="2">Uncharacterized protein</fullName>
    </submittedName>
</protein>
<keyword evidence="1" id="KW-0812">Transmembrane</keyword>
<feature type="transmembrane region" description="Helical" evidence="1">
    <location>
        <begin position="6"/>
        <end position="22"/>
    </location>
</feature>
<feature type="transmembrane region" description="Helical" evidence="1">
    <location>
        <begin position="34"/>
        <end position="52"/>
    </location>
</feature>
<comment type="caution">
    <text evidence="2">The sequence shown here is derived from an EMBL/GenBank/DDBJ whole genome shotgun (WGS) entry which is preliminary data.</text>
</comment>
<keyword evidence="1" id="KW-0472">Membrane</keyword>
<gene>
    <name evidence="2" type="ORF">LCGC14_0912560</name>
</gene>
<evidence type="ECO:0000256" key="1">
    <source>
        <dbReference type="SAM" id="Phobius"/>
    </source>
</evidence>
<organism evidence="2">
    <name type="scientific">marine sediment metagenome</name>
    <dbReference type="NCBI Taxonomy" id="412755"/>
    <lineage>
        <taxon>unclassified sequences</taxon>
        <taxon>metagenomes</taxon>
        <taxon>ecological metagenomes</taxon>
    </lineage>
</organism>
<keyword evidence="1" id="KW-1133">Transmembrane helix</keyword>